<protein>
    <submittedName>
        <fullName evidence="4">Peptide-N4-N-acetyl-beta-glucosaminylasparagine amidase A-like protein</fullName>
    </submittedName>
</protein>
<dbReference type="Pfam" id="PF12222">
    <property type="entry name" value="PNGaseA"/>
    <property type="match status" value="1"/>
</dbReference>
<accession>A0A443PN30</accession>
<feature type="chain" id="PRO_5019392493" evidence="2">
    <location>
        <begin position="28"/>
        <end position="684"/>
    </location>
</feature>
<dbReference type="OrthoDB" id="1612078at2759"/>
<evidence type="ECO:0000313" key="4">
    <source>
        <dbReference type="EMBL" id="RWR92168.1"/>
    </source>
</evidence>
<feature type="compositionally biased region" description="Basic and acidic residues" evidence="1">
    <location>
        <begin position="259"/>
        <end position="268"/>
    </location>
</feature>
<evidence type="ECO:0000256" key="1">
    <source>
        <dbReference type="SAM" id="MobiDB-lite"/>
    </source>
</evidence>
<sequence>MNTHAFTLSLLLLLLLLLLCSLTPSHAHPDPPANYSTKYLEITHPLPTDYQCPTCSLHVFQIDVNFSVTARAPVVAGYYSPTSKFSDPWALVGDYSPPANCSGPWSAIVAEFTASISAKQEKRIAAVWIGGVEILRSSTVQTVGHGAFWKVKKDVSRYASVLSKSNVTAALVLRDAVKADVTGTYGANFTASFHVNVTFYFYGGKVSSVEKGLKRRKFGLGGLDVSENVRKLGSFGESQTRVLSENMEERVEEEGVGEVEFKSEEKTQSGESEENVKSGNSLKLPSEGSVRKEDNRLQYEHFYRTPADLIIPISKGGNSTASWFVIHNGSDLHSKEIKIPNNTYKAVLEIYVSAHGSDEFWYSNPPKTYLQKENRTLLPFNSVYREVFAEIDGLFVGSFVPFPIVYSGGINPLFWDPVVPIGSFDLPSSDLDLTPFLGLLLNNKSHTLTLGIDGATSFWLIDANLHLWLDHRSSHVTAGLSKYRTPAIEFKRKYKFGITESKFKLEVEREFKFEGWVNSSMGNLTTKIDHELEFKNTIKIKRGGLFKEVSQKIKTETELEIEAFSELLLSKVSYETKYPLDLKIETQLRGNNTLFTKTEFSHDRDEKSTVILPFGVFFRTLDNRQESEGHTQVQGQDVLSGVATTEQQYKYKDQNGCYIRRVVAGAGYLLEDSFSNICVESEEL</sequence>
<proteinExistence type="predicted"/>
<feature type="signal peptide" evidence="2">
    <location>
        <begin position="1"/>
        <end position="27"/>
    </location>
</feature>
<dbReference type="EMBL" id="QPKB01000009">
    <property type="protein sequence ID" value="RWR92168.1"/>
    <property type="molecule type" value="Genomic_DNA"/>
</dbReference>
<keyword evidence="2" id="KW-0732">Signal</keyword>
<dbReference type="Proteomes" id="UP000283530">
    <property type="component" value="Unassembled WGS sequence"/>
</dbReference>
<dbReference type="InterPro" id="IPR056948">
    <property type="entry name" value="PNGaseA_N"/>
</dbReference>
<evidence type="ECO:0000313" key="5">
    <source>
        <dbReference type="Proteomes" id="UP000283530"/>
    </source>
</evidence>
<dbReference type="PANTHER" id="PTHR31104">
    <property type="entry name" value="PEPTIDE-N4-(N-ACETYL-BETA-GLUCOSAMINYL)ASPARAGINE AMIDASE A PROTEIN"/>
    <property type="match status" value="1"/>
</dbReference>
<gene>
    <name evidence="4" type="ORF">CKAN_02137400</name>
</gene>
<reference evidence="4 5" key="1">
    <citation type="journal article" date="2019" name="Nat. Plants">
        <title>Stout camphor tree genome fills gaps in understanding of flowering plant genome evolution.</title>
        <authorList>
            <person name="Chaw S.M."/>
            <person name="Liu Y.C."/>
            <person name="Wu Y.W."/>
            <person name="Wang H.Y."/>
            <person name="Lin C.I."/>
            <person name="Wu C.S."/>
            <person name="Ke H.M."/>
            <person name="Chang L.Y."/>
            <person name="Hsu C.Y."/>
            <person name="Yang H.T."/>
            <person name="Sudianto E."/>
            <person name="Hsu M.H."/>
            <person name="Wu K.P."/>
            <person name="Wang L.N."/>
            <person name="Leebens-Mack J.H."/>
            <person name="Tsai I.J."/>
        </authorList>
    </citation>
    <scope>NUCLEOTIDE SEQUENCE [LARGE SCALE GENOMIC DNA]</scope>
    <source>
        <strain evidence="5">cv. Chaw 1501</strain>
        <tissue evidence="4">Young leaves</tissue>
    </source>
</reference>
<evidence type="ECO:0000256" key="2">
    <source>
        <dbReference type="SAM" id="SignalP"/>
    </source>
</evidence>
<organism evidence="4 5">
    <name type="scientific">Cinnamomum micranthum f. kanehirae</name>
    <dbReference type="NCBI Taxonomy" id="337451"/>
    <lineage>
        <taxon>Eukaryota</taxon>
        <taxon>Viridiplantae</taxon>
        <taxon>Streptophyta</taxon>
        <taxon>Embryophyta</taxon>
        <taxon>Tracheophyta</taxon>
        <taxon>Spermatophyta</taxon>
        <taxon>Magnoliopsida</taxon>
        <taxon>Magnoliidae</taxon>
        <taxon>Laurales</taxon>
        <taxon>Lauraceae</taxon>
        <taxon>Cinnamomum</taxon>
    </lineage>
</organism>
<feature type="domain" description="Peptide N-acetyl-beta-D-glucosaminyl asparaginase amidase A N-terminal" evidence="3">
    <location>
        <begin position="90"/>
        <end position="485"/>
    </location>
</feature>
<dbReference type="STRING" id="337451.A0A443PN30"/>
<keyword evidence="5" id="KW-1185">Reference proteome</keyword>
<feature type="region of interest" description="Disordered" evidence="1">
    <location>
        <begin position="246"/>
        <end position="291"/>
    </location>
</feature>
<dbReference type="AlphaFoldDB" id="A0A443PN30"/>
<comment type="caution">
    <text evidence="4">The sequence shown here is derived from an EMBL/GenBank/DDBJ whole genome shotgun (WGS) entry which is preliminary data.</text>
</comment>
<evidence type="ECO:0000259" key="3">
    <source>
        <dbReference type="Pfam" id="PF12222"/>
    </source>
</evidence>
<name>A0A443PN30_9MAGN</name>
<dbReference type="InterPro" id="IPR021102">
    <property type="entry name" value="PNGase_A"/>
</dbReference>